<dbReference type="EMBL" id="CM001223">
    <property type="protein sequence ID" value="AES82001.1"/>
    <property type="molecule type" value="Genomic_DNA"/>
</dbReference>
<evidence type="ECO:0000313" key="2">
    <source>
        <dbReference type="EnsemblPlants" id="AES82001"/>
    </source>
</evidence>
<reference evidence="1 3" key="1">
    <citation type="journal article" date="2011" name="Nature">
        <title>The Medicago genome provides insight into the evolution of rhizobial symbioses.</title>
        <authorList>
            <person name="Young N.D."/>
            <person name="Debelle F."/>
            <person name="Oldroyd G.E."/>
            <person name="Geurts R."/>
            <person name="Cannon S.B."/>
            <person name="Udvardi M.K."/>
            <person name="Benedito V.A."/>
            <person name="Mayer K.F."/>
            <person name="Gouzy J."/>
            <person name="Schoof H."/>
            <person name="Van de Peer Y."/>
            <person name="Proost S."/>
            <person name="Cook D.R."/>
            <person name="Meyers B.C."/>
            <person name="Spannagl M."/>
            <person name="Cheung F."/>
            <person name="De Mita S."/>
            <person name="Krishnakumar V."/>
            <person name="Gundlach H."/>
            <person name="Zhou S."/>
            <person name="Mudge J."/>
            <person name="Bharti A.K."/>
            <person name="Murray J.D."/>
            <person name="Naoumkina M.A."/>
            <person name="Rosen B."/>
            <person name="Silverstein K.A."/>
            <person name="Tang H."/>
            <person name="Rombauts S."/>
            <person name="Zhao P.X."/>
            <person name="Zhou P."/>
            <person name="Barbe V."/>
            <person name="Bardou P."/>
            <person name="Bechner M."/>
            <person name="Bellec A."/>
            <person name="Berger A."/>
            <person name="Berges H."/>
            <person name="Bidwell S."/>
            <person name="Bisseling T."/>
            <person name="Choisne N."/>
            <person name="Couloux A."/>
            <person name="Denny R."/>
            <person name="Deshpande S."/>
            <person name="Dai X."/>
            <person name="Doyle J.J."/>
            <person name="Dudez A.M."/>
            <person name="Farmer A.D."/>
            <person name="Fouteau S."/>
            <person name="Franken C."/>
            <person name="Gibelin C."/>
            <person name="Gish J."/>
            <person name="Goldstein S."/>
            <person name="Gonzalez A.J."/>
            <person name="Green P.J."/>
            <person name="Hallab A."/>
            <person name="Hartog M."/>
            <person name="Hua A."/>
            <person name="Humphray S.J."/>
            <person name="Jeong D.H."/>
            <person name="Jing Y."/>
            <person name="Jocker A."/>
            <person name="Kenton S.M."/>
            <person name="Kim D.J."/>
            <person name="Klee K."/>
            <person name="Lai H."/>
            <person name="Lang C."/>
            <person name="Lin S."/>
            <person name="Macmil S.L."/>
            <person name="Magdelenat G."/>
            <person name="Matthews L."/>
            <person name="McCorrison J."/>
            <person name="Monaghan E.L."/>
            <person name="Mun J.H."/>
            <person name="Najar F.Z."/>
            <person name="Nicholson C."/>
            <person name="Noirot C."/>
            <person name="O'Bleness M."/>
            <person name="Paule C.R."/>
            <person name="Poulain J."/>
            <person name="Prion F."/>
            <person name="Qin B."/>
            <person name="Qu C."/>
            <person name="Retzel E.F."/>
            <person name="Riddle C."/>
            <person name="Sallet E."/>
            <person name="Samain S."/>
            <person name="Samson N."/>
            <person name="Sanders I."/>
            <person name="Saurat O."/>
            <person name="Scarpelli C."/>
            <person name="Schiex T."/>
            <person name="Segurens B."/>
            <person name="Severin A.J."/>
            <person name="Sherrier D.J."/>
            <person name="Shi R."/>
            <person name="Sims S."/>
            <person name="Singer S.R."/>
            <person name="Sinharoy S."/>
            <person name="Sterck L."/>
            <person name="Viollet A."/>
            <person name="Wang B.B."/>
            <person name="Wang K."/>
            <person name="Wang M."/>
            <person name="Wang X."/>
            <person name="Warfsmann J."/>
            <person name="Weissenbach J."/>
            <person name="White D.D."/>
            <person name="White J.D."/>
            <person name="Wiley G.B."/>
            <person name="Wincker P."/>
            <person name="Xing Y."/>
            <person name="Yang L."/>
            <person name="Yao Z."/>
            <person name="Ying F."/>
            <person name="Zhai J."/>
            <person name="Zhou L."/>
            <person name="Zuber A."/>
            <person name="Denarie J."/>
            <person name="Dixon R.A."/>
            <person name="May G.D."/>
            <person name="Schwartz D.C."/>
            <person name="Rogers J."/>
            <person name="Quetier F."/>
            <person name="Town C.D."/>
            <person name="Roe B.A."/>
        </authorList>
    </citation>
    <scope>NUCLEOTIDE SEQUENCE [LARGE SCALE GENOMIC DNA]</scope>
    <source>
        <strain evidence="1">A17</strain>
        <strain evidence="2 3">cv. Jemalong A17</strain>
    </source>
</reference>
<evidence type="ECO:0000313" key="1">
    <source>
        <dbReference type="EMBL" id="AES82001.1"/>
    </source>
</evidence>
<keyword evidence="3" id="KW-1185">Reference proteome</keyword>
<dbReference type="EnsemblPlants" id="AES82001">
    <property type="protein sequence ID" value="AES82001"/>
    <property type="gene ID" value="MTR_7g104210"/>
</dbReference>
<gene>
    <name evidence="1" type="ordered locus">MTR_7g104210</name>
</gene>
<reference evidence="2" key="3">
    <citation type="submission" date="2015-04" db="UniProtKB">
        <authorList>
            <consortium name="EnsemblPlants"/>
        </authorList>
    </citation>
    <scope>IDENTIFICATION</scope>
    <source>
        <strain evidence="2">cv. Jemalong A17</strain>
    </source>
</reference>
<reference evidence="1 3" key="2">
    <citation type="journal article" date="2014" name="BMC Genomics">
        <title>An improved genome release (version Mt4.0) for the model legume Medicago truncatula.</title>
        <authorList>
            <person name="Tang H."/>
            <person name="Krishnakumar V."/>
            <person name="Bidwell S."/>
            <person name="Rosen B."/>
            <person name="Chan A."/>
            <person name="Zhou S."/>
            <person name="Gentzbittel L."/>
            <person name="Childs K.L."/>
            <person name="Yandell M."/>
            <person name="Gundlach H."/>
            <person name="Mayer K.F."/>
            <person name="Schwartz D.C."/>
            <person name="Town C.D."/>
        </authorList>
    </citation>
    <scope>GENOME REANNOTATION</scope>
    <source>
        <strain evidence="2 3">cv. Jemalong A17</strain>
    </source>
</reference>
<dbReference type="AlphaFoldDB" id="G7L604"/>
<dbReference type="PaxDb" id="3880-AES82001"/>
<name>G7L604_MEDTR</name>
<dbReference type="HOGENOM" id="CLU_2982124_0_0_1"/>
<dbReference type="Proteomes" id="UP000002051">
    <property type="component" value="Unassembled WGS sequence"/>
</dbReference>
<sequence>MTYIVPKERPFSYELPNSIPWSNFKGGDVQDINAMLLRTKFRRTSMSPKLTYLLLHTP</sequence>
<proteinExistence type="predicted"/>
<evidence type="ECO:0000313" key="3">
    <source>
        <dbReference type="Proteomes" id="UP000002051"/>
    </source>
</evidence>
<organism evidence="1 3">
    <name type="scientific">Medicago truncatula</name>
    <name type="common">Barrel medic</name>
    <name type="synonym">Medicago tribuloides</name>
    <dbReference type="NCBI Taxonomy" id="3880"/>
    <lineage>
        <taxon>Eukaryota</taxon>
        <taxon>Viridiplantae</taxon>
        <taxon>Streptophyta</taxon>
        <taxon>Embryophyta</taxon>
        <taxon>Tracheophyta</taxon>
        <taxon>Spermatophyta</taxon>
        <taxon>Magnoliopsida</taxon>
        <taxon>eudicotyledons</taxon>
        <taxon>Gunneridae</taxon>
        <taxon>Pentapetalae</taxon>
        <taxon>rosids</taxon>
        <taxon>fabids</taxon>
        <taxon>Fabales</taxon>
        <taxon>Fabaceae</taxon>
        <taxon>Papilionoideae</taxon>
        <taxon>50 kb inversion clade</taxon>
        <taxon>NPAAA clade</taxon>
        <taxon>Hologalegina</taxon>
        <taxon>IRL clade</taxon>
        <taxon>Trifolieae</taxon>
        <taxon>Medicago</taxon>
    </lineage>
</organism>
<accession>G7L604</accession>
<protein>
    <submittedName>
        <fullName evidence="1 2">Uncharacterized protein</fullName>
    </submittedName>
</protein>